<dbReference type="PANTHER" id="PTHR31896">
    <property type="entry name" value="FAMILY REGULATORY PROTEIN, PUTATIVE (AFU_ORTHOLOGUE AFUA_3G14730)-RELATED"/>
    <property type="match status" value="1"/>
</dbReference>
<dbReference type="GO" id="GO:0016740">
    <property type="term" value="F:transferase activity"/>
    <property type="evidence" value="ECO:0007669"/>
    <property type="project" value="UniProtKB-KW"/>
</dbReference>
<dbReference type="STRING" id="694573.A0A194VFJ3"/>
<evidence type="ECO:0000256" key="2">
    <source>
        <dbReference type="SAM" id="MobiDB-lite"/>
    </source>
</evidence>
<dbReference type="InterPro" id="IPR054710">
    <property type="entry name" value="Tri101-like_N"/>
</dbReference>
<keyword evidence="5" id="KW-1185">Reference proteome</keyword>
<feature type="domain" description="Trichothecene 3-O-acetyltransferase-like N-terminal" evidence="3">
    <location>
        <begin position="27"/>
        <end position="179"/>
    </location>
</feature>
<evidence type="ECO:0000313" key="4">
    <source>
        <dbReference type="EMBL" id="KUI62546.1"/>
    </source>
</evidence>
<organism evidence="4 5">
    <name type="scientific">Cytospora mali</name>
    <name type="common">Apple Valsa canker fungus</name>
    <name type="synonym">Valsa mali</name>
    <dbReference type="NCBI Taxonomy" id="578113"/>
    <lineage>
        <taxon>Eukaryota</taxon>
        <taxon>Fungi</taxon>
        <taxon>Dikarya</taxon>
        <taxon>Ascomycota</taxon>
        <taxon>Pezizomycotina</taxon>
        <taxon>Sordariomycetes</taxon>
        <taxon>Sordariomycetidae</taxon>
        <taxon>Diaporthales</taxon>
        <taxon>Cytosporaceae</taxon>
        <taxon>Cytospora</taxon>
    </lineage>
</organism>
<feature type="compositionally biased region" description="Basic and acidic residues" evidence="2">
    <location>
        <begin position="217"/>
        <end position="226"/>
    </location>
</feature>
<keyword evidence="1" id="KW-0808">Transferase</keyword>
<protein>
    <submittedName>
        <fullName evidence="4">Trichothecene 3-O-acetyltransferase</fullName>
    </submittedName>
</protein>
<dbReference type="PANTHER" id="PTHR31896:SF64">
    <property type="entry name" value="TRICHOTHECENE 3-O-ACETYLTRANSFERASE"/>
    <property type="match status" value="1"/>
</dbReference>
<evidence type="ECO:0000313" key="5">
    <source>
        <dbReference type="Proteomes" id="UP000078576"/>
    </source>
</evidence>
<gene>
    <name evidence="4" type="ORF">VP1G_09669</name>
</gene>
<evidence type="ECO:0000256" key="1">
    <source>
        <dbReference type="ARBA" id="ARBA00022679"/>
    </source>
</evidence>
<proteinExistence type="predicted"/>
<dbReference type="InterPro" id="IPR051283">
    <property type="entry name" value="Sec_Metabolite_Acyltrans"/>
</dbReference>
<evidence type="ECO:0000259" key="3">
    <source>
        <dbReference type="Pfam" id="PF22664"/>
    </source>
</evidence>
<name>A0A194VFJ3_CYTMA</name>
<dbReference type="Gene3D" id="3.30.559.10">
    <property type="entry name" value="Chloramphenicol acetyltransferase-like domain"/>
    <property type="match status" value="2"/>
</dbReference>
<dbReference type="EMBL" id="KN714818">
    <property type="protein sequence ID" value="KUI62546.1"/>
    <property type="molecule type" value="Genomic_DNA"/>
</dbReference>
<reference evidence="5" key="1">
    <citation type="submission" date="2014-12" db="EMBL/GenBank/DDBJ databases">
        <title>Genome Sequence of Valsa Canker Pathogens Uncovers a Specific Adaption of Colonization on Woody Bark.</title>
        <authorList>
            <person name="Yin Z."/>
            <person name="Liu H."/>
            <person name="Gao X."/>
            <person name="Li Z."/>
            <person name="Song N."/>
            <person name="Ke X."/>
            <person name="Dai Q."/>
            <person name="Wu Y."/>
            <person name="Sun Y."/>
            <person name="Xu J.-R."/>
            <person name="Kang Z.K."/>
            <person name="Wang L."/>
            <person name="Huang L."/>
        </authorList>
    </citation>
    <scope>NUCLEOTIDE SEQUENCE [LARGE SCALE GENOMIC DNA]</scope>
    <source>
        <strain evidence="5">SXYL134</strain>
    </source>
</reference>
<dbReference type="AlphaFoldDB" id="A0A194VFJ3"/>
<accession>A0A194VFJ3</accession>
<sequence>MNVSSSSNLLDDFPLDILGQQERINRLYTQIILCFPVPEDTPNLQTKIDPIIERLSQGLARLSAAFPWIAGRVVREHNEYKVKPLDPDSPPRIKVNHWKGNHLLPTWEDLSRSSFPFSMLDEDLVAPCKTMVVVGEELPVLLVQANFFQGGLLLTINAQHGSMDMRGQGQMSYLFAQACRGEMFTAEEVQVGNMKRKNLIPLLEEESTDEDASPAGDSRHDNDAKPVQESSSSSVTTPVSLPVWAYVAFPSTALSGLKSLATKTLPPDTFVSTDDVLTSFVWQAITRARQTRLQQQYDLSLKSPQSTTLNRNVDVRVHFSLPSTYPGLVTTATSHTYPVDDLVASQDLGSIASGLRAALDRESLIHGTRARATAIHRDGDAAGRKSIAATSNPSLDVRVSSWAKEGFYDLDFGPFLGRPQVVRRPRFVDGAREGLVYLLPRDRDGEIVVGVCLRDEDLERLKGDGEVRRWSRWIG</sequence>
<dbReference type="OrthoDB" id="1862401at2759"/>
<feature type="region of interest" description="Disordered" evidence="2">
    <location>
        <begin position="204"/>
        <end position="235"/>
    </location>
</feature>
<dbReference type="Proteomes" id="UP000078576">
    <property type="component" value="Unassembled WGS sequence"/>
</dbReference>
<dbReference type="Pfam" id="PF22664">
    <property type="entry name" value="TRI-like_N"/>
    <property type="match status" value="1"/>
</dbReference>
<dbReference type="InterPro" id="IPR023213">
    <property type="entry name" value="CAT-like_dom_sf"/>
</dbReference>